<dbReference type="EMBL" id="CAJNNV010025307">
    <property type="protein sequence ID" value="CAE8613772.1"/>
    <property type="molecule type" value="Genomic_DNA"/>
</dbReference>
<reference evidence="2" key="1">
    <citation type="submission" date="2021-02" db="EMBL/GenBank/DDBJ databases">
        <authorList>
            <person name="Dougan E. K."/>
            <person name="Rhodes N."/>
            <person name="Thang M."/>
            <person name="Chan C."/>
        </authorList>
    </citation>
    <scope>NUCLEOTIDE SEQUENCE</scope>
</reference>
<comment type="caution">
    <text evidence="2">The sequence shown here is derived from an EMBL/GenBank/DDBJ whole genome shotgun (WGS) entry which is preliminary data.</text>
</comment>
<feature type="region of interest" description="Disordered" evidence="1">
    <location>
        <begin position="1"/>
        <end position="159"/>
    </location>
</feature>
<gene>
    <name evidence="2" type="ORF">PGLA1383_LOCUS31516</name>
</gene>
<evidence type="ECO:0000313" key="3">
    <source>
        <dbReference type="Proteomes" id="UP000654075"/>
    </source>
</evidence>
<feature type="region of interest" description="Disordered" evidence="1">
    <location>
        <begin position="257"/>
        <end position="282"/>
    </location>
</feature>
<dbReference type="Proteomes" id="UP000654075">
    <property type="component" value="Unassembled WGS sequence"/>
</dbReference>
<evidence type="ECO:0000313" key="2">
    <source>
        <dbReference type="EMBL" id="CAE8613772.1"/>
    </source>
</evidence>
<feature type="compositionally biased region" description="Polar residues" evidence="1">
    <location>
        <begin position="38"/>
        <end position="48"/>
    </location>
</feature>
<dbReference type="AlphaFoldDB" id="A0A813FSW6"/>
<proteinExistence type="predicted"/>
<evidence type="ECO:0000256" key="1">
    <source>
        <dbReference type="SAM" id="MobiDB-lite"/>
    </source>
</evidence>
<accession>A0A813FSW6</accession>
<feature type="compositionally biased region" description="Low complexity" evidence="1">
    <location>
        <begin position="110"/>
        <end position="131"/>
    </location>
</feature>
<name>A0A813FSW6_POLGL</name>
<feature type="compositionally biased region" description="Low complexity" evidence="1">
    <location>
        <begin position="72"/>
        <end position="93"/>
    </location>
</feature>
<keyword evidence="3" id="KW-1185">Reference proteome</keyword>
<organism evidence="2 3">
    <name type="scientific">Polarella glacialis</name>
    <name type="common">Dinoflagellate</name>
    <dbReference type="NCBI Taxonomy" id="89957"/>
    <lineage>
        <taxon>Eukaryota</taxon>
        <taxon>Sar</taxon>
        <taxon>Alveolata</taxon>
        <taxon>Dinophyceae</taxon>
        <taxon>Suessiales</taxon>
        <taxon>Suessiaceae</taxon>
        <taxon>Polarella</taxon>
    </lineage>
</organism>
<sequence length="335" mass="35105">MREQWDGSGVGAGCRNGGSVASASRFHSQLRDSMVDGSRSSDSATSLNDARPGLRVRRRRRSSSESEDQIDAGTGTSASGSSSSPAASSASEAEASERAAGGGGLRSHASECSSSGASSSPASSSSSNQGKYGKGSKKGSIRKSLQQRQGKGPPTKEQALKSRLFTVELELELAGSSSIPFTTLVELPASVLRALQSLEADEGARDWSKELSVASGAQVEVDSSRRAGHARVQIVGGWRQSLVAYRLILRGLARQEADSTQPDNNNKTNNNSSGFATAGSAAVRDKRRQGYAELRSSVGLLVESELAGAGRVWRGRAPAPIEQQEEVYFGRLQDG</sequence>
<protein>
    <submittedName>
        <fullName evidence="2">Uncharacterized protein</fullName>
    </submittedName>
</protein>